<dbReference type="Proteomes" id="UP000249341">
    <property type="component" value="Unassembled WGS sequence"/>
</dbReference>
<dbReference type="InterPro" id="IPR052016">
    <property type="entry name" value="Bact_Sigma-Reg"/>
</dbReference>
<proteinExistence type="predicted"/>
<name>A0A327Z4N4_9ACTN</name>
<dbReference type="AlphaFoldDB" id="A0A327Z4N4"/>
<sequence length="82" mass="8781">MIWLAPGESCVLYTDGVVDAPGEPRGEPFGQSRLVTLLTEYAGRPAALIAERIGQRTGDWSDSADQDDLAVLIITARPLPEA</sequence>
<dbReference type="PANTHER" id="PTHR43156">
    <property type="entry name" value="STAGE II SPORULATION PROTEIN E-RELATED"/>
    <property type="match status" value="1"/>
</dbReference>
<gene>
    <name evidence="3" type="ORF">B0I29_116249</name>
</gene>
<keyword evidence="4" id="KW-1185">Reference proteome</keyword>
<dbReference type="OrthoDB" id="5177934at2"/>
<evidence type="ECO:0000313" key="3">
    <source>
        <dbReference type="EMBL" id="RAK30590.1"/>
    </source>
</evidence>
<dbReference type="InterPro" id="IPR001932">
    <property type="entry name" value="PPM-type_phosphatase-like_dom"/>
</dbReference>
<dbReference type="PANTHER" id="PTHR43156:SF2">
    <property type="entry name" value="STAGE II SPORULATION PROTEIN E"/>
    <property type="match status" value="1"/>
</dbReference>
<feature type="domain" description="PPM-type phosphatase" evidence="2">
    <location>
        <begin position="4"/>
        <end position="75"/>
    </location>
</feature>
<evidence type="ECO:0000256" key="1">
    <source>
        <dbReference type="ARBA" id="ARBA00022801"/>
    </source>
</evidence>
<organism evidence="3 4">
    <name type="scientific">Actinoplanes lutulentus</name>
    <dbReference type="NCBI Taxonomy" id="1287878"/>
    <lineage>
        <taxon>Bacteria</taxon>
        <taxon>Bacillati</taxon>
        <taxon>Actinomycetota</taxon>
        <taxon>Actinomycetes</taxon>
        <taxon>Micromonosporales</taxon>
        <taxon>Micromonosporaceae</taxon>
        <taxon>Actinoplanes</taxon>
    </lineage>
</organism>
<keyword evidence="1" id="KW-0378">Hydrolase</keyword>
<dbReference type="Pfam" id="PF07228">
    <property type="entry name" value="SpoIIE"/>
    <property type="match status" value="1"/>
</dbReference>
<dbReference type="InterPro" id="IPR036457">
    <property type="entry name" value="PPM-type-like_dom_sf"/>
</dbReference>
<evidence type="ECO:0000259" key="2">
    <source>
        <dbReference type="Pfam" id="PF07228"/>
    </source>
</evidence>
<reference evidence="3 4" key="1">
    <citation type="submission" date="2018-06" db="EMBL/GenBank/DDBJ databases">
        <title>Genomic Encyclopedia of Type Strains, Phase III (KMG-III): the genomes of soil and plant-associated and newly described type strains.</title>
        <authorList>
            <person name="Whitman W."/>
        </authorList>
    </citation>
    <scope>NUCLEOTIDE SEQUENCE [LARGE SCALE GENOMIC DNA]</scope>
    <source>
        <strain evidence="3 4">CGMCC 4.7090</strain>
    </source>
</reference>
<dbReference type="GO" id="GO:0016791">
    <property type="term" value="F:phosphatase activity"/>
    <property type="evidence" value="ECO:0007669"/>
    <property type="project" value="TreeGrafter"/>
</dbReference>
<evidence type="ECO:0000313" key="4">
    <source>
        <dbReference type="Proteomes" id="UP000249341"/>
    </source>
</evidence>
<dbReference type="EMBL" id="QLMJ01000016">
    <property type="protein sequence ID" value="RAK30590.1"/>
    <property type="molecule type" value="Genomic_DNA"/>
</dbReference>
<comment type="caution">
    <text evidence="3">The sequence shown here is derived from an EMBL/GenBank/DDBJ whole genome shotgun (WGS) entry which is preliminary data.</text>
</comment>
<dbReference type="Gene3D" id="3.60.40.10">
    <property type="entry name" value="PPM-type phosphatase domain"/>
    <property type="match status" value="1"/>
</dbReference>
<accession>A0A327Z4N4</accession>
<protein>
    <submittedName>
        <fullName evidence="3">Stage II sporulation protein E</fullName>
    </submittedName>
</protein>